<sequence length="436" mass="49424">MLSEQIAKLRSEIEEKNQNIAIQQAKLLKEIKPLRDAELAQIANDKAKLLTKIAPYAKKMARKHSVQFDETNLAPFITNVRAHLSFLQQRKIKPLLQTYGQLLQTESGIDNKYSDMLNNRLATLQAEVDQLDASLTQLNHVKSLVDNPTQFLNNNILNMIPLYSSTQINAQMLANNLSKINTLFSAIQAEDFNPEIVSALEKMMTTLAGQKAMNDYLIEGNNNDIELMQQTKQTTDPRYKIMQDENVRKQRENEAINAITKNLTMQLEHQKQLATTAQHKSTAASSTSKTSNSPSDKLEKTTNKKHHHSHKNKAKDEEKTTDKKKGKSKHHAKHTHHQTRHEHKRKASRSPSPSIQSELKQSRPHVHEENILPNTNPAIASPVAETGLSKATTIAHQYQASRQNNGDRRVQALIQLHQDAINRVAEDADKGRFRKK</sequence>
<dbReference type="EMBL" id="LKHV02000001">
    <property type="protein sequence ID" value="MCS5708153.1"/>
    <property type="molecule type" value="Genomic_DNA"/>
</dbReference>
<feature type="region of interest" description="Disordered" evidence="2">
    <location>
        <begin position="270"/>
        <end position="365"/>
    </location>
</feature>
<accession>A0A0Q9YQX3</accession>
<dbReference type="AlphaFoldDB" id="A0A0Q9YQX3"/>
<evidence type="ECO:0000313" key="3">
    <source>
        <dbReference type="EMBL" id="KRG18392.1"/>
    </source>
</evidence>
<evidence type="ECO:0000256" key="1">
    <source>
        <dbReference type="SAM" id="Coils"/>
    </source>
</evidence>
<reference evidence="4" key="2">
    <citation type="journal article" date="2016" name="Genome Announc.">
        <title>Draft Genome Sequences of Two Novel Amoeba-Resistant Intranuclear Bacteria, 'Candidatus Berkiella cookevillensis' and 'Candidatus Berkiella aquae'.</title>
        <authorList>
            <person name="Mehari Y.T."/>
            <person name="Arivett B.A."/>
            <person name="Farone A.L."/>
            <person name="Gunderson J.H."/>
            <person name="Farone M.B."/>
        </authorList>
    </citation>
    <scope>NUCLEOTIDE SEQUENCE</scope>
    <source>
        <strain evidence="4">CC99</strain>
    </source>
</reference>
<dbReference type="EMBL" id="LKHV01000007">
    <property type="protein sequence ID" value="KRG18392.1"/>
    <property type="molecule type" value="Genomic_DNA"/>
</dbReference>
<organism evidence="3">
    <name type="scientific">Candidatus Berkiella cookevillensis</name>
    <dbReference type="NCBI Taxonomy" id="437022"/>
    <lineage>
        <taxon>Bacteria</taxon>
        <taxon>Pseudomonadati</taxon>
        <taxon>Pseudomonadota</taxon>
        <taxon>Gammaproteobacteria</taxon>
        <taxon>Candidatus Berkiellales</taxon>
        <taxon>Candidatus Berkiellaceae</taxon>
        <taxon>Candidatus Berkiella</taxon>
    </lineage>
</organism>
<reference evidence="3" key="1">
    <citation type="submission" date="2015-09" db="EMBL/GenBank/DDBJ databases">
        <title>Draft Genome Sequences of Two Novel Amoeba-resistant Intranuclear Bacteria, Candidatus Berkiella cookevillensis and Candidatus Berkiella aquae.</title>
        <authorList>
            <person name="Mehari Y.T."/>
            <person name="Arivett B.A."/>
            <person name="Farone A.L."/>
            <person name="Gunderson J.H."/>
            <person name="Farone M.B."/>
        </authorList>
    </citation>
    <scope>NUCLEOTIDE SEQUENCE [LARGE SCALE GENOMIC DNA]</scope>
    <source>
        <strain evidence="3">CC99</strain>
    </source>
</reference>
<evidence type="ECO:0000313" key="4">
    <source>
        <dbReference type="EMBL" id="MCS5708153.1"/>
    </source>
</evidence>
<keyword evidence="1" id="KW-0175">Coiled coil</keyword>
<keyword evidence="5" id="KW-1185">Reference proteome</keyword>
<evidence type="ECO:0000256" key="2">
    <source>
        <dbReference type="SAM" id="MobiDB-lite"/>
    </source>
</evidence>
<gene>
    <name evidence="4" type="ORF">CC99x_004475</name>
    <name evidence="3" type="ORF">CC99x_01604</name>
</gene>
<name>A0A0Q9YQX3_9GAMM</name>
<reference evidence="4" key="3">
    <citation type="submission" date="2021-06" db="EMBL/GenBank/DDBJ databases">
        <title>Genomic Description and Analysis of Intracellular Bacteria, Candidatus Berkiella cookevillensis and Candidatus Berkiella aquae.</title>
        <authorList>
            <person name="Kidane D.T."/>
            <person name="Mehari Y.T."/>
            <person name="Rice F.C."/>
            <person name="Arivett B.A."/>
            <person name="Farone A.L."/>
            <person name="Berk S.G."/>
            <person name="Farone M.B."/>
        </authorList>
    </citation>
    <scope>NUCLEOTIDE SEQUENCE</scope>
    <source>
        <strain evidence="4">CC99</strain>
    </source>
</reference>
<feature type="compositionally biased region" description="Polar residues" evidence="2">
    <location>
        <begin position="349"/>
        <end position="359"/>
    </location>
</feature>
<feature type="compositionally biased region" description="Basic and acidic residues" evidence="2">
    <location>
        <begin position="314"/>
        <end position="323"/>
    </location>
</feature>
<protein>
    <submittedName>
        <fullName evidence="3">Uncharacterized protein</fullName>
    </submittedName>
</protein>
<dbReference type="STRING" id="437022.CC99x_01604"/>
<comment type="caution">
    <text evidence="3">The sequence shown here is derived from an EMBL/GenBank/DDBJ whole genome shotgun (WGS) entry which is preliminary data.</text>
</comment>
<evidence type="ECO:0000313" key="5">
    <source>
        <dbReference type="Proteomes" id="UP000051494"/>
    </source>
</evidence>
<dbReference type="Proteomes" id="UP000051494">
    <property type="component" value="Unassembled WGS sequence"/>
</dbReference>
<feature type="compositionally biased region" description="Low complexity" evidence="2">
    <location>
        <begin position="274"/>
        <end position="295"/>
    </location>
</feature>
<feature type="compositionally biased region" description="Basic residues" evidence="2">
    <location>
        <begin position="324"/>
        <end position="348"/>
    </location>
</feature>
<feature type="compositionally biased region" description="Basic residues" evidence="2">
    <location>
        <begin position="303"/>
        <end position="313"/>
    </location>
</feature>
<proteinExistence type="predicted"/>
<dbReference type="RefSeq" id="WP_057624688.1">
    <property type="nucleotide sequence ID" value="NZ_LKHV02000001.1"/>
</dbReference>
<feature type="coiled-coil region" evidence="1">
    <location>
        <begin position="114"/>
        <end position="141"/>
    </location>
</feature>